<evidence type="ECO:0000259" key="1">
    <source>
        <dbReference type="Pfam" id="PF13480"/>
    </source>
</evidence>
<dbReference type="InterPro" id="IPR038740">
    <property type="entry name" value="BioF2-like_GNAT_dom"/>
</dbReference>
<dbReference type="PANTHER" id="PTHR36174">
    <property type="entry name" value="LIPID II:GLYCINE GLYCYLTRANSFERASE"/>
    <property type="match status" value="1"/>
</dbReference>
<dbReference type="InterPro" id="IPR050644">
    <property type="entry name" value="PG_Glycine_Bridge_Synth"/>
</dbReference>
<evidence type="ECO:0000313" key="2">
    <source>
        <dbReference type="EMBL" id="EMS77653.1"/>
    </source>
</evidence>
<feature type="domain" description="BioF2-like acetyltransferase" evidence="1">
    <location>
        <begin position="171"/>
        <end position="269"/>
    </location>
</feature>
<protein>
    <submittedName>
        <fullName evidence="2">Putative meticillin resistance protein</fullName>
    </submittedName>
</protein>
<dbReference type="Gene3D" id="3.40.630.30">
    <property type="match status" value="1"/>
</dbReference>
<keyword evidence="3" id="KW-1185">Reference proteome</keyword>
<reference evidence="2 3" key="1">
    <citation type="journal article" date="2013" name="Genome Announc.">
        <title>Draft Genome Sequence of Desulfotignum phosphitoxidans DSM 13687 Strain FiPS-3.</title>
        <authorList>
            <person name="Poehlein A."/>
            <person name="Daniel R."/>
            <person name="Simeonova D.D."/>
        </authorList>
    </citation>
    <scope>NUCLEOTIDE SEQUENCE [LARGE SCALE GENOMIC DNA]</scope>
    <source>
        <strain evidence="2 3">DSM 13687</strain>
    </source>
</reference>
<dbReference type="SUPFAM" id="SSF55729">
    <property type="entry name" value="Acyl-CoA N-acyltransferases (Nat)"/>
    <property type="match status" value="1"/>
</dbReference>
<dbReference type="Proteomes" id="UP000014216">
    <property type="component" value="Unassembled WGS sequence"/>
</dbReference>
<dbReference type="InterPro" id="IPR016181">
    <property type="entry name" value="Acyl_CoA_acyltransferase"/>
</dbReference>
<accession>S0FRF1</accession>
<dbReference type="EMBL" id="APJX01000013">
    <property type="protein sequence ID" value="EMS77653.1"/>
    <property type="molecule type" value="Genomic_DNA"/>
</dbReference>
<sequence length="310" mass="36312">MKIVKNTNCESAVDFLKRNFSSPTHWPDWNLVVSKHFKTDFFYLYAYEGDELVGICPVHRQKKGVLSFYQSGQFHFIPYGGWIFSRNVNYQQQLFSVDNFGHFQAFCLPVLQEFGFQTAGDDKNFQTLVLDLKDDLDTIWTEQIHSKRKNMIRKAEKNDIQIDITKRCNNSFFDIYQKASTRNELDVLALDFFSDLLVESPNISIEILSAVKNNEPIANLVIVYDKDYAIYWLGNHADNAPNSGQGELLQWEAIKRMKEKGCSYYDLCYIEKERLPHIYKFKSGFCKNETYVPFFSHKTLLFKIINKLNN</sequence>
<dbReference type="AlphaFoldDB" id="S0FRF1"/>
<dbReference type="PANTHER" id="PTHR36174:SF1">
    <property type="entry name" value="LIPID II:GLYCINE GLYCYLTRANSFERASE"/>
    <property type="match status" value="1"/>
</dbReference>
<gene>
    <name evidence="2" type="ORF">Dpo_13c00510</name>
</gene>
<evidence type="ECO:0000313" key="3">
    <source>
        <dbReference type="Proteomes" id="UP000014216"/>
    </source>
</evidence>
<name>S0FRF1_9BACT</name>
<organism evidence="2 3">
    <name type="scientific">Desulfotignum phosphitoxidans DSM 13687</name>
    <dbReference type="NCBI Taxonomy" id="1286635"/>
    <lineage>
        <taxon>Bacteria</taxon>
        <taxon>Pseudomonadati</taxon>
        <taxon>Thermodesulfobacteriota</taxon>
        <taxon>Desulfobacteria</taxon>
        <taxon>Desulfobacterales</taxon>
        <taxon>Desulfobacteraceae</taxon>
        <taxon>Desulfotignum</taxon>
    </lineage>
</organism>
<dbReference type="RefSeq" id="WP_006968347.1">
    <property type="nucleotide sequence ID" value="NZ_APJX01000013.1"/>
</dbReference>
<dbReference type="Pfam" id="PF13480">
    <property type="entry name" value="Acetyltransf_6"/>
    <property type="match status" value="1"/>
</dbReference>
<dbReference type="OrthoDB" id="9773932at2"/>
<proteinExistence type="predicted"/>
<comment type="caution">
    <text evidence="2">The sequence shown here is derived from an EMBL/GenBank/DDBJ whole genome shotgun (WGS) entry which is preliminary data.</text>
</comment>